<keyword evidence="3" id="KW-1185">Reference proteome</keyword>
<organism evidence="3">
    <name type="scientific">Caenorhabditis brenneri</name>
    <name type="common">Nematode worm</name>
    <dbReference type="NCBI Taxonomy" id="135651"/>
    <lineage>
        <taxon>Eukaryota</taxon>
        <taxon>Metazoa</taxon>
        <taxon>Ecdysozoa</taxon>
        <taxon>Nematoda</taxon>
        <taxon>Chromadorea</taxon>
        <taxon>Rhabditida</taxon>
        <taxon>Rhabditina</taxon>
        <taxon>Rhabditomorpha</taxon>
        <taxon>Rhabditoidea</taxon>
        <taxon>Rhabditidae</taxon>
        <taxon>Peloderinae</taxon>
        <taxon>Caenorhabditis</taxon>
    </lineage>
</organism>
<dbReference type="HOGENOM" id="CLU_696832_0_0_1"/>
<dbReference type="eggNOG" id="ENOG502TKAU">
    <property type="taxonomic scope" value="Eukaryota"/>
</dbReference>
<evidence type="ECO:0000313" key="2">
    <source>
        <dbReference type="EMBL" id="EGT60412.1"/>
    </source>
</evidence>
<evidence type="ECO:0000256" key="1">
    <source>
        <dbReference type="SAM" id="MobiDB-lite"/>
    </source>
</evidence>
<dbReference type="EMBL" id="GL379884">
    <property type="protein sequence ID" value="EGT60412.1"/>
    <property type="molecule type" value="Genomic_DNA"/>
</dbReference>
<dbReference type="AlphaFoldDB" id="G0NH47"/>
<protein>
    <submittedName>
        <fullName evidence="2">Uncharacterized protein</fullName>
    </submittedName>
</protein>
<feature type="region of interest" description="Disordered" evidence="1">
    <location>
        <begin position="340"/>
        <end position="360"/>
    </location>
</feature>
<name>G0NH47_CAEBE</name>
<dbReference type="Proteomes" id="UP000008068">
    <property type="component" value="Unassembled WGS sequence"/>
</dbReference>
<proteinExistence type="predicted"/>
<accession>G0NH47</accession>
<sequence length="396" mass="45506">MNPHDEQPHKFNQISQFRNSLQIHTSFGKNNQRATNNRFPFFSKFYSAISRGSVTSDTGTSSSSEVDDLFREEFGEFKEEEADPPISLKKVRMSVKVSAKQARRLKRIAKFHPESLRKIGLKMLKVNEEESIHISDSLMSFGKTEEDVNIPKHVQLDEQIPKNFEQPFSFQAEKGPSSGATEITTKEFLEKDPLIGSCYVRKPKPLQKPNHVDETINSVLETVLGSRNHKIMMTPWFSPPVKHRQFSTRKRVQKVKQFQPISLPIDQNKSIDPQEQGPMILMNSLKPIIHQLPVGQVLHLTHHETQESIGRVFIQPKRKVFRKPAQKFLKPIMTVTLQEPPSFKKAGTEEKSTPEEEEGIDVQTLIANIKADTNRKLDEKFLQRWTPKPLESQPIQ</sequence>
<reference evidence="3" key="1">
    <citation type="submission" date="2011-07" db="EMBL/GenBank/DDBJ databases">
        <authorList>
            <consortium name="Caenorhabditis brenneri Sequencing and Analysis Consortium"/>
            <person name="Wilson R.K."/>
        </authorList>
    </citation>
    <scope>NUCLEOTIDE SEQUENCE [LARGE SCALE GENOMIC DNA]</scope>
    <source>
        <strain evidence="3">PB2801</strain>
    </source>
</reference>
<evidence type="ECO:0000313" key="3">
    <source>
        <dbReference type="Proteomes" id="UP000008068"/>
    </source>
</evidence>
<dbReference type="OrthoDB" id="5878042at2759"/>
<gene>
    <name evidence="2" type="ORF">CAEBREN_29838</name>
</gene>
<dbReference type="InParanoid" id="G0NH47"/>